<evidence type="ECO:0000259" key="3">
    <source>
        <dbReference type="Pfam" id="PF22786"/>
    </source>
</evidence>
<dbReference type="InterPro" id="IPR055011">
    <property type="entry name" value="Tag1_C"/>
</dbReference>
<organism evidence="6 7">
    <name type="scientific">Sporormia fimetaria CBS 119925</name>
    <dbReference type="NCBI Taxonomy" id="1340428"/>
    <lineage>
        <taxon>Eukaryota</taxon>
        <taxon>Fungi</taxon>
        <taxon>Dikarya</taxon>
        <taxon>Ascomycota</taxon>
        <taxon>Pezizomycotina</taxon>
        <taxon>Dothideomycetes</taxon>
        <taxon>Pleosporomycetidae</taxon>
        <taxon>Pleosporales</taxon>
        <taxon>Sporormiaceae</taxon>
        <taxon>Sporormia</taxon>
    </lineage>
</organism>
<feature type="compositionally biased region" description="Acidic residues" evidence="1">
    <location>
        <begin position="44"/>
        <end position="55"/>
    </location>
</feature>
<dbReference type="Proteomes" id="UP000799440">
    <property type="component" value="Unassembled WGS sequence"/>
</dbReference>
<keyword evidence="2" id="KW-0812">Transmembrane</keyword>
<dbReference type="Pfam" id="PF26150">
    <property type="entry name" value="LEA-2_4"/>
    <property type="match status" value="1"/>
</dbReference>
<protein>
    <recommendedName>
        <fullName evidence="8">Pre-rrna processing protein</fullName>
    </recommendedName>
</protein>
<dbReference type="EMBL" id="MU006581">
    <property type="protein sequence ID" value="KAF2745630.1"/>
    <property type="molecule type" value="Genomic_DNA"/>
</dbReference>
<evidence type="ECO:0000259" key="5">
    <source>
        <dbReference type="Pfam" id="PF26153"/>
    </source>
</evidence>
<keyword evidence="2" id="KW-1133">Transmembrane helix</keyword>
<feature type="domain" description="Tag1-like fifth Ig-like" evidence="5">
    <location>
        <begin position="736"/>
        <end position="846"/>
    </location>
</feature>
<feature type="transmembrane region" description="Helical" evidence="2">
    <location>
        <begin position="73"/>
        <end position="93"/>
    </location>
</feature>
<dbReference type="GO" id="GO:0000329">
    <property type="term" value="C:fungal-type vacuole membrane"/>
    <property type="evidence" value="ECO:0007669"/>
    <property type="project" value="InterPro"/>
</dbReference>
<evidence type="ECO:0000313" key="6">
    <source>
        <dbReference type="EMBL" id="KAF2745630.1"/>
    </source>
</evidence>
<dbReference type="Pfam" id="PF22786">
    <property type="entry name" value="Tag1_C"/>
    <property type="match status" value="1"/>
</dbReference>
<evidence type="ECO:0000313" key="7">
    <source>
        <dbReference type="Proteomes" id="UP000799440"/>
    </source>
</evidence>
<keyword evidence="7" id="KW-1185">Reference proteome</keyword>
<evidence type="ECO:0000256" key="2">
    <source>
        <dbReference type="SAM" id="Phobius"/>
    </source>
</evidence>
<feature type="domain" description="Tag1-like fourth Ig-like" evidence="4">
    <location>
        <begin position="601"/>
        <end position="711"/>
    </location>
</feature>
<gene>
    <name evidence="6" type="ORF">M011DRAFT_504426</name>
</gene>
<dbReference type="PANTHER" id="PTHR35895:SF3">
    <property type="entry name" value="PRE-RRNA PROCESSING PROTEIN"/>
    <property type="match status" value="1"/>
</dbReference>
<dbReference type="OrthoDB" id="5596576at2759"/>
<feature type="domain" description="Tag1 C-terminal" evidence="3">
    <location>
        <begin position="456"/>
        <end position="569"/>
    </location>
</feature>
<dbReference type="Pfam" id="PF26174">
    <property type="entry name" value="LEA-2_1"/>
    <property type="match status" value="1"/>
</dbReference>
<dbReference type="InterPro" id="IPR059066">
    <property type="entry name" value="Ig_Tag1-like_5th"/>
</dbReference>
<dbReference type="InterPro" id="IPR046368">
    <property type="entry name" value="Tag1"/>
</dbReference>
<reference evidence="6" key="1">
    <citation type="journal article" date="2020" name="Stud. Mycol.">
        <title>101 Dothideomycetes genomes: a test case for predicting lifestyles and emergence of pathogens.</title>
        <authorList>
            <person name="Haridas S."/>
            <person name="Albert R."/>
            <person name="Binder M."/>
            <person name="Bloem J."/>
            <person name="Labutti K."/>
            <person name="Salamov A."/>
            <person name="Andreopoulos B."/>
            <person name="Baker S."/>
            <person name="Barry K."/>
            <person name="Bills G."/>
            <person name="Bluhm B."/>
            <person name="Cannon C."/>
            <person name="Castanera R."/>
            <person name="Culley D."/>
            <person name="Daum C."/>
            <person name="Ezra D."/>
            <person name="Gonzalez J."/>
            <person name="Henrissat B."/>
            <person name="Kuo A."/>
            <person name="Liang C."/>
            <person name="Lipzen A."/>
            <person name="Lutzoni F."/>
            <person name="Magnuson J."/>
            <person name="Mondo S."/>
            <person name="Nolan M."/>
            <person name="Ohm R."/>
            <person name="Pangilinan J."/>
            <person name="Park H.-J."/>
            <person name="Ramirez L."/>
            <person name="Alfaro M."/>
            <person name="Sun H."/>
            <person name="Tritt A."/>
            <person name="Yoshinaga Y."/>
            <person name="Zwiers L.-H."/>
            <person name="Turgeon B."/>
            <person name="Goodwin S."/>
            <person name="Spatafora J."/>
            <person name="Crous P."/>
            <person name="Grigoriev I."/>
        </authorList>
    </citation>
    <scope>NUCLEOTIDE SEQUENCE</scope>
    <source>
        <strain evidence="6">CBS 119925</strain>
    </source>
</reference>
<evidence type="ECO:0008006" key="8">
    <source>
        <dbReference type="Google" id="ProtNLM"/>
    </source>
</evidence>
<name>A0A6A6V7Y2_9PLEO</name>
<dbReference type="AlphaFoldDB" id="A0A6A6V7Y2"/>
<evidence type="ECO:0000259" key="4">
    <source>
        <dbReference type="Pfam" id="PF26150"/>
    </source>
</evidence>
<dbReference type="Pfam" id="PF26153">
    <property type="entry name" value="LEA-2L_5"/>
    <property type="match status" value="1"/>
</dbReference>
<accession>A0A6A6V7Y2</accession>
<keyword evidence="2" id="KW-0472">Membrane</keyword>
<evidence type="ECO:0000256" key="1">
    <source>
        <dbReference type="SAM" id="MobiDB-lite"/>
    </source>
</evidence>
<dbReference type="InterPro" id="IPR059065">
    <property type="entry name" value="Ig_Tag1-like_4th"/>
</dbReference>
<proteinExistence type="predicted"/>
<feature type="region of interest" description="Disordered" evidence="1">
    <location>
        <begin position="1"/>
        <end position="63"/>
    </location>
</feature>
<dbReference type="PANTHER" id="PTHR35895">
    <property type="entry name" value="CHROMOSOME 16, WHOLE GENOME SHOTGUN SEQUENCE"/>
    <property type="match status" value="1"/>
</dbReference>
<sequence length="858" mass="93160">MDYSTAASSRPASQKSGRSSRSRLSELSTQATEQTPLLAQDDRERDEEESEESGTPEENPNDKISLWRKRWPSILALLLLCGGVVCIMLGFLATEGIEEYAMQAADFQPTKLALDDMTKTGVRVHIEGDFRMDASRVKKASVRRLGRFGTWMAREVESGPTDVEIYLPEYDDALLGRARVPGVKVNVRNGHTTHVSVSADAEPASFDVIRDLARDWMDGRLEKIRLRGQAHVPLKSGLLRLGTQTVEQVLLFQGGDVPALPAYNITKVNLREAKKGEKGVGADVSVAMKNDFPVQLTLPPVAVDVLVGGCQPSDQLIMVGTAETTKLDVEPRTDITVKVTGHVTELPDELTAQCPNSAKSPLDSFIGDYMHGQESTIYVKCCNFPDPSTPGWASDLLKDITVPVPFAGRDMGNLIKNFSLSDVNFAFPSSTDPDDPESNPTISAVIKVDIGLPEEMNFPLDVKHIKADADVYYKKKKFGKLDLKRWQKANSTRIDVHGKEGPSLLVQADIEKAPLEVLDGQALFEIGRKMMMGETIMLDIKAGVGVEVDTPMGQFAIRDIPAEGVVPVKRIATDELTSVLAAIDHGKGGGRGPGSFGLGMGNLSIVETTRTALVIQAHLNFTNPTNYSATVPYVNVNVLVNDTVMGQAVAENLNVRPGNNTNVIGKVIWDPYTHSGEKGKAIGAEFLSQYISGYNTTLTVRAHNATIPANPLLGSVLSNFPLTFPMPSLSHSSPNSTKGHFIQSATMHLLTSTAVFSLSSPFTTTTMYITSLNATSYYEGHQAGRIQYDFPFAVPPGVSESPRLPVDWSFGGLGYEAIRKALGGSLTMTAVGDVGIRIGDWRERVWYRGGKIGAKVRL</sequence>
<feature type="compositionally biased region" description="Polar residues" evidence="1">
    <location>
        <begin position="1"/>
        <end position="15"/>
    </location>
</feature>